<feature type="repeat" description="ANK" evidence="12">
    <location>
        <begin position="343"/>
        <end position="375"/>
    </location>
</feature>
<comment type="caution">
    <text evidence="16">The sequence shown here is derived from an EMBL/GenBank/DDBJ whole genome shotgun (WGS) entry which is preliminary data.</text>
</comment>
<dbReference type="InterPro" id="IPR005821">
    <property type="entry name" value="Ion_trans_dom"/>
</dbReference>
<organism evidence="16 17">
    <name type="scientific">Owenia fusiformis</name>
    <name type="common">Polychaete worm</name>
    <dbReference type="NCBI Taxonomy" id="6347"/>
    <lineage>
        <taxon>Eukaryota</taxon>
        <taxon>Metazoa</taxon>
        <taxon>Spiralia</taxon>
        <taxon>Lophotrochozoa</taxon>
        <taxon>Annelida</taxon>
        <taxon>Polychaeta</taxon>
        <taxon>Sedentaria</taxon>
        <taxon>Canalipalpata</taxon>
        <taxon>Sabellida</taxon>
        <taxon>Oweniida</taxon>
        <taxon>Oweniidae</taxon>
        <taxon>Owenia</taxon>
    </lineage>
</organism>
<feature type="transmembrane region" description="Helical" evidence="14">
    <location>
        <begin position="944"/>
        <end position="966"/>
    </location>
</feature>
<dbReference type="InterPro" id="IPR002110">
    <property type="entry name" value="Ankyrin_rpt"/>
</dbReference>
<dbReference type="PROSITE" id="PS50088">
    <property type="entry name" value="ANK_REPEAT"/>
    <property type="match status" value="13"/>
</dbReference>
<feature type="domain" description="Ion transport" evidence="15">
    <location>
        <begin position="1022"/>
        <end position="1218"/>
    </location>
</feature>
<keyword evidence="8" id="KW-0406">Ion transport</keyword>
<dbReference type="OrthoDB" id="1661883at2759"/>
<keyword evidence="6 14" id="KW-1133">Transmembrane helix</keyword>
<sequence>MFERNGYELPTEGTHKKGGSLAADILCCNPDIHEIVNTQAIGDKNVDHYTDLSNNPASYLWKPPPPYNKPKPPSAKSESPYSKSEPPYIKRNTFTKSEPTNTVPPSYLFKPKPSHTKPLTVQHKLELVNHAYTSGNFNRQHKGLSYWGAIKSTTVNNNMEENPRTLLSMHEKMESSHKLKLAEKEDASKLSKVMPDTPDESGILNDTSGNGRGAKRLKAVQLTATIASAFNSKRPNRGYKISRQRMGYRHRRKSNLVGVYNESFLSDILDGEVDISHITLTQAAREGLVYIIEQHLKTTTNKQLNELDNDLFTPLHHAARYNRVEVMQLLLDKGADPNIKGLDDMISLHLAVKYNCIDATEILLKYKANLNAVDNKGKTALHYSTKRSQDKITQMLLMQDTCNVNAEDEDLQTPLHFAAECGSDGICSLLLSCGADLQAKDINDMTPLMYAALDGHVTVIDLFLKQALKSGMKPEKLILDVDNEGATSLHLAVQNGKLKVAEILLMNGAPVDFQKARGMTALMLATIQGYKSIVQLLLDHKASVLIVDEDQMTVVHKAALYNQTTILPLLLRCGADLNAKDIDNFTPLLCASWKGHSKTVRFLLDHGAQIAEVDCSLKTCLHWATECNNYETLTTLLQFEGMCNLIERRDQSDQTVLHYAATLGNIEAVQLLLDKGARPGSKDQEDKTPLHLAAESNNVEVVRCLINLSGAETNDDDIDGRTPLLLACLHGHSVVVRLLLVLGADISSRDDDQRSALMLAAMNGHVSVLSILLDNHCDITATDRLKNTALHYACMEGQADAAKLLLDNQANVKAKNVKSLTPLDMAIEYQCSDVAVALLKHNSWRSIMEVRDKNGYTPIKKLIQRLPDAAQVLLDNCLEKKCRNNSIDQVTMTLDFQYIDPGPDDICCKNKRYCALYTMVEYQRGEMLSHPLCQNLMSKKWVKFGMLCFILNLLLYVVFLVLLTIYTSFAGEPITTDLIDNVRYCPIYLNATERQNETLVEYYIKHGKMTEQDLLQEDPYLSVLGPSLTVIMIIFLIRELFKVYSQKLRYFTELSNWVNLELIITTFIFTQPLNQAPCLTQWRAGYFANFAAWAGLILYLRRIDMVGIYVIMFIAVFKSLLKVVVIFLMFLMAFTSAFYILLARQSTFTDVGNTIMRVFVMSLGEIDYLDNFADANLAPFEADANFLLMVFLFLVPIVLMNLMVGIAVGDIDKIQQNAYIKRLAMQVDLLCDYETKLPKFLQRKVYYRSAIIKPNTGSNSNLTMLKHSLLGSSRSVNFIQAEERDKTQVAMDQLHTELKEQRFKVSQIQLMLEKQNEFLHNFQKQLQSQQRSKSRSLSTMFPNPPGKQRPLKPPTDKPL</sequence>
<keyword evidence="2" id="KW-0813">Transport</keyword>
<feature type="compositionally biased region" description="Pro residues" evidence="13">
    <location>
        <begin position="1342"/>
        <end position="1353"/>
    </location>
</feature>
<evidence type="ECO:0000256" key="8">
    <source>
        <dbReference type="ARBA" id="ARBA00023065"/>
    </source>
</evidence>
<protein>
    <recommendedName>
        <fullName evidence="15">Ion transport domain-containing protein</fullName>
    </recommendedName>
</protein>
<feature type="compositionally biased region" description="Low complexity" evidence="13">
    <location>
        <begin position="1328"/>
        <end position="1338"/>
    </location>
</feature>
<proteinExistence type="predicted"/>
<comment type="subcellular location">
    <subcellularLocation>
        <location evidence="1">Membrane</location>
        <topology evidence="1">Multi-pass membrane protein</topology>
    </subcellularLocation>
</comment>
<evidence type="ECO:0000256" key="3">
    <source>
        <dbReference type="ARBA" id="ARBA00022606"/>
    </source>
</evidence>
<feature type="region of interest" description="Disordered" evidence="13">
    <location>
        <begin position="57"/>
        <end position="103"/>
    </location>
</feature>
<keyword evidence="17" id="KW-1185">Reference proteome</keyword>
<dbReference type="PROSITE" id="PS50297">
    <property type="entry name" value="ANK_REP_REGION"/>
    <property type="match status" value="11"/>
</dbReference>
<feature type="repeat" description="ANK" evidence="12">
    <location>
        <begin position="550"/>
        <end position="582"/>
    </location>
</feature>
<dbReference type="InterPro" id="IPR036770">
    <property type="entry name" value="Ankyrin_rpt-contain_sf"/>
</dbReference>
<keyword evidence="5" id="KW-0677">Repeat</keyword>
<feature type="repeat" description="ANK" evidence="12">
    <location>
        <begin position="785"/>
        <end position="817"/>
    </location>
</feature>
<dbReference type="PANTHER" id="PTHR47143:SF1">
    <property type="entry name" value="ION_TRANS DOMAIN-CONTAINING PROTEIN"/>
    <property type="match status" value="1"/>
</dbReference>
<gene>
    <name evidence="16" type="ORF">OFUS_LOCUS20112</name>
</gene>
<evidence type="ECO:0000256" key="5">
    <source>
        <dbReference type="ARBA" id="ARBA00022737"/>
    </source>
</evidence>
<dbReference type="GO" id="GO:1902495">
    <property type="term" value="C:transmembrane transporter complex"/>
    <property type="evidence" value="ECO:0007669"/>
    <property type="project" value="TreeGrafter"/>
</dbReference>
<feature type="transmembrane region" description="Helical" evidence="14">
    <location>
        <begin position="1019"/>
        <end position="1038"/>
    </location>
</feature>
<feature type="repeat" description="ANK" evidence="12">
    <location>
        <begin position="376"/>
        <end position="409"/>
    </location>
</feature>
<dbReference type="EMBL" id="CAIIXF020000009">
    <property type="protein sequence ID" value="CAH1795593.1"/>
    <property type="molecule type" value="Genomic_DNA"/>
</dbReference>
<evidence type="ECO:0000256" key="1">
    <source>
        <dbReference type="ARBA" id="ARBA00004141"/>
    </source>
</evidence>
<dbReference type="SUPFAM" id="SSF48403">
    <property type="entry name" value="Ankyrin repeat"/>
    <property type="match status" value="2"/>
</dbReference>
<feature type="transmembrane region" description="Helical" evidence="14">
    <location>
        <begin position="1082"/>
        <end position="1100"/>
    </location>
</feature>
<feature type="repeat" description="ANK" evidence="12">
    <location>
        <begin position="583"/>
        <end position="615"/>
    </location>
</feature>
<evidence type="ECO:0000256" key="14">
    <source>
        <dbReference type="SAM" id="Phobius"/>
    </source>
</evidence>
<feature type="region of interest" description="Disordered" evidence="13">
    <location>
        <begin position="192"/>
        <end position="212"/>
    </location>
</feature>
<dbReference type="PRINTS" id="PR01415">
    <property type="entry name" value="ANKYRIN"/>
</dbReference>
<dbReference type="GO" id="GO:0005216">
    <property type="term" value="F:monoatomic ion channel activity"/>
    <property type="evidence" value="ECO:0007669"/>
    <property type="project" value="InterPro"/>
</dbReference>
<feature type="repeat" description="ANK" evidence="12">
    <location>
        <begin position="652"/>
        <end position="684"/>
    </location>
</feature>
<feature type="repeat" description="ANK" evidence="12">
    <location>
        <begin position="484"/>
        <end position="516"/>
    </location>
</feature>
<evidence type="ECO:0000256" key="11">
    <source>
        <dbReference type="ARBA" id="ARBA00023303"/>
    </source>
</evidence>
<dbReference type="InterPro" id="IPR052076">
    <property type="entry name" value="TRP_cation_channel"/>
</dbReference>
<evidence type="ECO:0000256" key="4">
    <source>
        <dbReference type="ARBA" id="ARBA00022692"/>
    </source>
</evidence>
<dbReference type="Pfam" id="PF12796">
    <property type="entry name" value="Ank_2"/>
    <property type="match status" value="5"/>
</dbReference>
<dbReference type="Gene3D" id="1.25.40.20">
    <property type="entry name" value="Ankyrin repeat-containing domain"/>
    <property type="match status" value="6"/>
</dbReference>
<keyword evidence="7 12" id="KW-0040">ANK repeat</keyword>
<evidence type="ECO:0000256" key="2">
    <source>
        <dbReference type="ARBA" id="ARBA00022448"/>
    </source>
</evidence>
<feature type="region of interest" description="Disordered" evidence="13">
    <location>
        <begin position="1328"/>
        <end position="1359"/>
    </location>
</feature>
<keyword evidence="9 14" id="KW-0472">Membrane</keyword>
<keyword evidence="10" id="KW-0325">Glycoprotein</keyword>
<name>A0A8S4PVH3_OWEFU</name>
<dbReference type="Proteomes" id="UP000749559">
    <property type="component" value="Unassembled WGS sequence"/>
</dbReference>
<dbReference type="PANTHER" id="PTHR47143">
    <property type="entry name" value="TRANSIENT RECEPTOR POTENTIAL CATION CHANNEL PROTEIN PAINLESS"/>
    <property type="match status" value="1"/>
</dbReference>
<feature type="compositionally biased region" description="Polar residues" evidence="13">
    <location>
        <begin position="92"/>
        <end position="103"/>
    </location>
</feature>
<feature type="repeat" description="ANK" evidence="12">
    <location>
        <begin position="410"/>
        <end position="442"/>
    </location>
</feature>
<feature type="transmembrane region" description="Helical" evidence="14">
    <location>
        <begin position="1186"/>
        <end position="1208"/>
    </location>
</feature>
<evidence type="ECO:0000313" key="17">
    <source>
        <dbReference type="Proteomes" id="UP000749559"/>
    </source>
</evidence>
<feature type="compositionally biased region" description="Pro residues" evidence="13">
    <location>
        <begin position="62"/>
        <end position="73"/>
    </location>
</feature>
<feature type="repeat" description="ANK" evidence="12">
    <location>
        <begin position="685"/>
        <end position="717"/>
    </location>
</feature>
<evidence type="ECO:0000313" key="16">
    <source>
        <dbReference type="EMBL" id="CAH1795593.1"/>
    </source>
</evidence>
<dbReference type="Pfam" id="PF00520">
    <property type="entry name" value="Ion_trans"/>
    <property type="match status" value="1"/>
</dbReference>
<feature type="repeat" description="ANK" evidence="12">
    <location>
        <begin position="752"/>
        <end position="784"/>
    </location>
</feature>
<evidence type="ECO:0000256" key="13">
    <source>
        <dbReference type="SAM" id="MobiDB-lite"/>
    </source>
</evidence>
<evidence type="ECO:0000259" key="15">
    <source>
        <dbReference type="Pfam" id="PF00520"/>
    </source>
</evidence>
<feature type="repeat" description="ANK" evidence="12">
    <location>
        <begin position="517"/>
        <end position="549"/>
    </location>
</feature>
<dbReference type="Pfam" id="PF00023">
    <property type="entry name" value="Ank"/>
    <property type="match status" value="1"/>
</dbReference>
<keyword evidence="4 14" id="KW-0812">Transmembrane</keyword>
<evidence type="ECO:0000256" key="6">
    <source>
        <dbReference type="ARBA" id="ARBA00022989"/>
    </source>
</evidence>
<accession>A0A8S4PVH3</accession>
<feature type="compositionally biased region" description="Low complexity" evidence="13">
    <location>
        <begin position="74"/>
        <end position="90"/>
    </location>
</feature>
<keyword evidence="3" id="KW-0716">Sensory transduction</keyword>
<feature type="transmembrane region" description="Helical" evidence="14">
    <location>
        <begin position="1120"/>
        <end position="1142"/>
    </location>
</feature>
<reference evidence="16" key="1">
    <citation type="submission" date="2022-03" db="EMBL/GenBank/DDBJ databases">
        <authorList>
            <person name="Martin C."/>
        </authorList>
    </citation>
    <scope>NUCLEOTIDE SEQUENCE</scope>
</reference>
<evidence type="ECO:0000256" key="7">
    <source>
        <dbReference type="ARBA" id="ARBA00023043"/>
    </source>
</evidence>
<evidence type="ECO:0000256" key="10">
    <source>
        <dbReference type="ARBA" id="ARBA00023180"/>
    </source>
</evidence>
<feature type="repeat" description="ANK" evidence="12">
    <location>
        <begin position="719"/>
        <end position="751"/>
    </location>
</feature>
<evidence type="ECO:0000256" key="9">
    <source>
        <dbReference type="ARBA" id="ARBA00023136"/>
    </source>
</evidence>
<dbReference type="SMART" id="SM00248">
    <property type="entry name" value="ANK"/>
    <property type="match status" value="16"/>
</dbReference>
<evidence type="ECO:0000256" key="12">
    <source>
        <dbReference type="PROSITE-ProRule" id="PRU00023"/>
    </source>
</evidence>
<keyword evidence="11" id="KW-0407">Ion channel</keyword>
<feature type="repeat" description="ANK" evidence="12">
    <location>
        <begin position="310"/>
        <end position="342"/>
    </location>
</feature>